<keyword evidence="2" id="KW-0808">Transferase</keyword>
<keyword evidence="3" id="KW-1185">Reference proteome</keyword>
<dbReference type="InterPro" id="IPR006116">
    <property type="entry name" value="NT_2-5OAS_ClassI-CCAase"/>
</dbReference>
<proteinExistence type="predicted"/>
<dbReference type="Proteomes" id="UP000194139">
    <property type="component" value="Chromosome"/>
</dbReference>
<organism evidence="2 3">
    <name type="scientific">Bordetella genomosp. 9</name>
    <dbReference type="NCBI Taxonomy" id="1416803"/>
    <lineage>
        <taxon>Bacteria</taxon>
        <taxon>Pseudomonadati</taxon>
        <taxon>Pseudomonadota</taxon>
        <taxon>Betaproteobacteria</taxon>
        <taxon>Burkholderiales</taxon>
        <taxon>Alcaligenaceae</taxon>
        <taxon>Bordetella</taxon>
    </lineage>
</organism>
<evidence type="ECO:0000313" key="2">
    <source>
        <dbReference type="EMBL" id="ARP86647.1"/>
    </source>
</evidence>
<keyword evidence="1" id="KW-0051">Antiviral defense</keyword>
<accession>A0A1W6YZX3</accession>
<evidence type="ECO:0000256" key="1">
    <source>
        <dbReference type="ARBA" id="ARBA00023118"/>
    </source>
</evidence>
<dbReference type="InterPro" id="IPR043519">
    <property type="entry name" value="NT_sf"/>
</dbReference>
<dbReference type="CDD" id="cd05400">
    <property type="entry name" value="NT_2-5OAS_ClassI-CCAase"/>
    <property type="match status" value="1"/>
</dbReference>
<dbReference type="Pfam" id="PF18144">
    <property type="entry name" value="SMODS"/>
    <property type="match status" value="1"/>
</dbReference>
<dbReference type="GO" id="GO:0016779">
    <property type="term" value="F:nucleotidyltransferase activity"/>
    <property type="evidence" value="ECO:0007669"/>
    <property type="project" value="InterPro"/>
</dbReference>
<name>A0A1W6YZX3_9BORD</name>
<dbReference type="GO" id="GO:0051607">
    <property type="term" value="P:defense response to virus"/>
    <property type="evidence" value="ECO:0007669"/>
    <property type="project" value="UniProtKB-KW"/>
</dbReference>
<evidence type="ECO:0000313" key="3">
    <source>
        <dbReference type="Proteomes" id="UP000194139"/>
    </source>
</evidence>
<reference evidence="2 3" key="1">
    <citation type="submission" date="2017-05" db="EMBL/GenBank/DDBJ databases">
        <title>Complete and WGS of Bordetella genogroups.</title>
        <authorList>
            <person name="Spilker T."/>
            <person name="LiPuma J."/>
        </authorList>
    </citation>
    <scope>NUCLEOTIDE SEQUENCE [LARGE SCALE GENOMIC DNA]</scope>
    <source>
        <strain evidence="2 3">AU17164</strain>
    </source>
</reference>
<sequence>MGVGDWFQTFCGNLRISPDKRSSIGYRTGRIVGQLNADLRGLASKTSYRFYVGSYGRSTAIPSVSDVDLLYELPSDLYARFNVHVGNGQSALLAHVRASIMKTYSITEIGGDGQVVVLRFDDGVKFEVLPAFPNMDGGYTFADTNNGGSWRTCKPKQEISAFSMRNTLCNGNLVQLSRMARAWRDQNNVSMSGMLIDTLAYQFIDGWAHKDKSYVYYDWMTRDFFGFLAGQDAQKTYWTAPGSGSWVYGGGFQYKARQAELRTKEAIDYERQNYAYTAKQIYRGIYGSAFPS</sequence>
<dbReference type="SUPFAM" id="SSF81301">
    <property type="entry name" value="Nucleotidyltransferase"/>
    <property type="match status" value="1"/>
</dbReference>
<dbReference type="EMBL" id="CP021109">
    <property type="protein sequence ID" value="ARP86647.1"/>
    <property type="molecule type" value="Genomic_DNA"/>
</dbReference>
<gene>
    <name evidence="2" type="ORF">CAL13_10830</name>
</gene>
<dbReference type="AlphaFoldDB" id="A0A1W6YZX3"/>
<dbReference type="RefSeq" id="WP_086072376.1">
    <property type="nucleotide sequence ID" value="NZ_CP021109.1"/>
</dbReference>
<protein>
    <submittedName>
        <fullName evidence="2">Nucleotidyltransferase</fullName>
    </submittedName>
</protein>